<sequence>MFQKVQDIGEAFARRAASATELLIDKELRKKASNLVARRAEKRIKNIQHGVQTGADQLGRVGRGLAEGPRQIQAILARLQARMEEQRLQASLQAERDSPVDVQVGHLLCEDAPQELRSRMWMALLDDPSLCGNLIEEKALEEERGMSGSQRSMRSTSFTSAGGEVSPRGSSAARQSSAALSRRTSRSGEDDSAAAIPDSASATSGPASVSAAEERPSFRRGARSVAAASEAGSVDAASLATERGSEAVLGDLEESATSAAGLRLGPMPEGDTAKLDEGAEPSAKERGRADVQLTEESSHESGTEQDGSHPNAGHDSRAHPAQPGQEAASADAGISDSGRHAESVKDPLRFSNPDTAADSRAAAPEAAARFSGKQIRVDRASETGSVDGREPAELCTPTYGDVGHLPVARTTPDRALSSHSDRGHMTATSSQDGDGVEGRLEQWEMVVGASRLYDWHESRLRSPAQVALQRTLSSESQPPDTLRSRIMAAVWNVTWPISTEYAEDGRYNTLLQISIGQEEVDEVITRDIHRTFPEHPQFGFAQGQQALFRVLKAYSLHDLEVSYCQGMAFVAGVVLMYLPEEPAFCVLGRLMGPGGCDLRTLFLPGLEGLKQLLRTFEWLMQRLMPRLKAHLEEYMALPVLYASQWFLTCFSCPFPATLACRVIDVMLQEQRSHVLLRIALAIVAECEADLLELDDFEDIITFLKVEPVKWPAQRMRKVLNNAILTGLVADEMFTAAEQALTDGFEGSLSRRTSVAPDPAAAAEAVVAARQRMSEAVARSSGMPPTLEESTSNTGAEDVDETLELLEKRSGEVGGNAADRAAMLDPDYMAMVLAMDTLWAADDSTAAGLTQGEDCPGPQSSG</sequence>
<evidence type="ECO:0000313" key="4">
    <source>
        <dbReference type="Proteomes" id="UP001491310"/>
    </source>
</evidence>
<feature type="compositionally biased region" description="Low complexity" evidence="1">
    <location>
        <begin position="193"/>
        <end position="202"/>
    </location>
</feature>
<protein>
    <recommendedName>
        <fullName evidence="2">Rab-GAP TBC domain-containing protein</fullName>
    </recommendedName>
</protein>
<dbReference type="Pfam" id="PF00566">
    <property type="entry name" value="RabGAP-TBC"/>
    <property type="match status" value="1"/>
</dbReference>
<gene>
    <name evidence="3" type="ORF">WJX75_005456</name>
</gene>
<reference evidence="3 4" key="1">
    <citation type="journal article" date="2024" name="Nat. Commun.">
        <title>Phylogenomics reveals the evolutionary origins of lichenization in chlorophyte algae.</title>
        <authorList>
            <person name="Puginier C."/>
            <person name="Libourel C."/>
            <person name="Otte J."/>
            <person name="Skaloud P."/>
            <person name="Haon M."/>
            <person name="Grisel S."/>
            <person name="Petersen M."/>
            <person name="Berrin J.G."/>
            <person name="Delaux P.M."/>
            <person name="Dal Grande F."/>
            <person name="Keller J."/>
        </authorList>
    </citation>
    <scope>NUCLEOTIDE SEQUENCE [LARGE SCALE GENOMIC DNA]</scope>
    <source>
        <strain evidence="3 4">SAG 216-7</strain>
    </source>
</reference>
<evidence type="ECO:0000313" key="3">
    <source>
        <dbReference type="EMBL" id="KAK9906645.1"/>
    </source>
</evidence>
<dbReference type="InterPro" id="IPR000195">
    <property type="entry name" value="Rab-GAP-TBC_dom"/>
</dbReference>
<feature type="compositionally biased region" description="Low complexity" evidence="1">
    <location>
        <begin position="146"/>
        <end position="157"/>
    </location>
</feature>
<feature type="compositionally biased region" description="Low complexity" evidence="1">
    <location>
        <begin position="223"/>
        <end position="238"/>
    </location>
</feature>
<evidence type="ECO:0000259" key="2">
    <source>
        <dbReference type="PROSITE" id="PS50086"/>
    </source>
</evidence>
<feature type="region of interest" description="Disordered" evidence="1">
    <location>
        <begin position="141"/>
        <end position="437"/>
    </location>
</feature>
<feature type="compositionally biased region" description="Low complexity" evidence="1">
    <location>
        <begin position="166"/>
        <end position="182"/>
    </location>
</feature>
<dbReference type="Gene3D" id="1.10.8.270">
    <property type="entry name" value="putative rabgap domain of human tbc1 domain family member 14 like domains"/>
    <property type="match status" value="1"/>
</dbReference>
<dbReference type="SUPFAM" id="SSF47923">
    <property type="entry name" value="Ypt/Rab-GAP domain of gyp1p"/>
    <property type="match status" value="2"/>
</dbReference>
<name>A0ABR2YJN4_9CHLO</name>
<dbReference type="Gene3D" id="1.10.472.80">
    <property type="entry name" value="Ypt/Rab-GAP domain of gyp1p, domain 3"/>
    <property type="match status" value="1"/>
</dbReference>
<feature type="compositionally biased region" description="Basic and acidic residues" evidence="1">
    <location>
        <begin position="337"/>
        <end position="348"/>
    </location>
</feature>
<dbReference type="Proteomes" id="UP001491310">
    <property type="component" value="Unassembled WGS sequence"/>
</dbReference>
<dbReference type="InterPro" id="IPR035969">
    <property type="entry name" value="Rab-GAP_TBC_sf"/>
</dbReference>
<dbReference type="PANTHER" id="PTHR47219:SF9">
    <property type="entry name" value="GTPASE ACTIVATING PROTEIN AND CENTROSOME-ASSOCIATED, ISOFORM B"/>
    <property type="match status" value="1"/>
</dbReference>
<feature type="domain" description="Rab-GAP TBC" evidence="2">
    <location>
        <begin position="481"/>
        <end position="670"/>
    </location>
</feature>
<comment type="caution">
    <text evidence="3">The sequence shown here is derived from an EMBL/GenBank/DDBJ whole genome shotgun (WGS) entry which is preliminary data.</text>
</comment>
<feature type="compositionally biased region" description="Basic and acidic residues" evidence="1">
    <location>
        <begin position="375"/>
        <end position="392"/>
    </location>
</feature>
<dbReference type="PROSITE" id="PS50086">
    <property type="entry name" value="TBC_RABGAP"/>
    <property type="match status" value="1"/>
</dbReference>
<organism evidence="3 4">
    <name type="scientific">Coccomyxa subellipsoidea</name>
    <dbReference type="NCBI Taxonomy" id="248742"/>
    <lineage>
        <taxon>Eukaryota</taxon>
        <taxon>Viridiplantae</taxon>
        <taxon>Chlorophyta</taxon>
        <taxon>core chlorophytes</taxon>
        <taxon>Trebouxiophyceae</taxon>
        <taxon>Trebouxiophyceae incertae sedis</taxon>
        <taxon>Coccomyxaceae</taxon>
        <taxon>Coccomyxa</taxon>
    </lineage>
</organism>
<feature type="compositionally biased region" description="Low complexity" evidence="1">
    <location>
        <begin position="327"/>
        <end position="336"/>
    </location>
</feature>
<feature type="region of interest" description="Disordered" evidence="1">
    <location>
        <begin position="776"/>
        <end position="797"/>
    </location>
</feature>
<accession>A0ABR2YJN4</accession>
<dbReference type="EMBL" id="JALJOT010000010">
    <property type="protein sequence ID" value="KAK9906645.1"/>
    <property type="molecule type" value="Genomic_DNA"/>
</dbReference>
<dbReference type="InterPro" id="IPR050302">
    <property type="entry name" value="Rab_GAP_TBC_domain"/>
</dbReference>
<keyword evidence="4" id="KW-1185">Reference proteome</keyword>
<dbReference type="SMART" id="SM00164">
    <property type="entry name" value="TBC"/>
    <property type="match status" value="1"/>
</dbReference>
<feature type="compositionally biased region" description="Basic and acidic residues" evidence="1">
    <location>
        <begin position="271"/>
        <end position="289"/>
    </location>
</feature>
<dbReference type="PANTHER" id="PTHR47219">
    <property type="entry name" value="RAB GTPASE-ACTIVATING PROTEIN 1-LIKE"/>
    <property type="match status" value="1"/>
</dbReference>
<feature type="compositionally biased region" description="Low complexity" evidence="1">
    <location>
        <begin position="356"/>
        <end position="368"/>
    </location>
</feature>
<evidence type="ECO:0000256" key="1">
    <source>
        <dbReference type="SAM" id="MobiDB-lite"/>
    </source>
</evidence>
<proteinExistence type="predicted"/>